<evidence type="ECO:0000256" key="1">
    <source>
        <dbReference type="SAM" id="Phobius"/>
    </source>
</evidence>
<reference evidence="2 3" key="1">
    <citation type="submission" date="2020-07" db="EMBL/GenBank/DDBJ databases">
        <title>Description of Kordia aestuariivivens sp. nov., isolated from a tidal flat.</title>
        <authorList>
            <person name="Park S."/>
            <person name="Yoon J.-H."/>
        </authorList>
    </citation>
    <scope>NUCLEOTIDE SEQUENCE [LARGE SCALE GENOMIC DNA]</scope>
    <source>
        <strain evidence="2 3">YSTF-M3</strain>
    </source>
</reference>
<keyword evidence="1" id="KW-0812">Transmembrane</keyword>
<comment type="caution">
    <text evidence="2">The sequence shown here is derived from an EMBL/GenBank/DDBJ whole genome shotgun (WGS) entry which is preliminary data.</text>
</comment>
<accession>A0ABR7Q5C5</accession>
<gene>
    <name evidence="2" type="ORF">H2O64_03735</name>
</gene>
<dbReference type="Proteomes" id="UP000619238">
    <property type="component" value="Unassembled WGS sequence"/>
</dbReference>
<name>A0ABR7Q5C5_9FLAO</name>
<dbReference type="EMBL" id="JACGWS010000002">
    <property type="protein sequence ID" value="MBC8753766.1"/>
    <property type="molecule type" value="Genomic_DNA"/>
</dbReference>
<feature type="transmembrane region" description="Helical" evidence="1">
    <location>
        <begin position="46"/>
        <end position="69"/>
    </location>
</feature>
<sequence length="297" mass="32998">MNNLYYKPSGKFNPISFLYLALAIGIAAPLLAFIYTYAILYIPFVYLNFLCIAGIAFGLGFVANFVIGLGKVRNKILAIVFGLIVGLAGIYASWIVWVAYHVNSSAFVELTFLDILKNPNALWSMIWEINEVGTWTIGRSGGSVSGMFLTVVWVIEALAMIAFPVFFAYTKACEPYIENDDNWAEQTAIGPFEYIPNAGILEKQLEAKNNEELMAMLPAENAGQGSHSVLTVYHGKNRSQSKEFYLSVKNMQHKLDKEGKSDFTERELISFIHISKDTGQQLFAKIAADAAVTEIKD</sequence>
<dbReference type="RefSeq" id="WP_187560806.1">
    <property type="nucleotide sequence ID" value="NZ_JACGWS010000002.1"/>
</dbReference>
<feature type="transmembrane region" description="Helical" evidence="1">
    <location>
        <begin position="17"/>
        <end position="40"/>
    </location>
</feature>
<proteinExistence type="predicted"/>
<feature type="transmembrane region" description="Helical" evidence="1">
    <location>
        <begin position="76"/>
        <end position="100"/>
    </location>
</feature>
<evidence type="ECO:0000313" key="2">
    <source>
        <dbReference type="EMBL" id="MBC8753766.1"/>
    </source>
</evidence>
<feature type="transmembrane region" description="Helical" evidence="1">
    <location>
        <begin position="147"/>
        <end position="169"/>
    </location>
</feature>
<evidence type="ECO:0000313" key="3">
    <source>
        <dbReference type="Proteomes" id="UP000619238"/>
    </source>
</evidence>
<organism evidence="2 3">
    <name type="scientific">Kordia aestuariivivens</name>
    <dbReference type="NCBI Taxonomy" id="2759037"/>
    <lineage>
        <taxon>Bacteria</taxon>
        <taxon>Pseudomonadati</taxon>
        <taxon>Bacteroidota</taxon>
        <taxon>Flavobacteriia</taxon>
        <taxon>Flavobacteriales</taxon>
        <taxon>Flavobacteriaceae</taxon>
        <taxon>Kordia</taxon>
    </lineage>
</organism>
<protein>
    <submittedName>
        <fullName evidence="2">Uncharacterized protein</fullName>
    </submittedName>
</protein>
<keyword evidence="3" id="KW-1185">Reference proteome</keyword>
<keyword evidence="1" id="KW-1133">Transmembrane helix</keyword>
<keyword evidence="1" id="KW-0472">Membrane</keyword>